<dbReference type="AlphaFoldDB" id="A0AAX3P939"/>
<sequence length="245" mass="28508">MSYSKQALALGEQILDEFRPITEHYQTIAQHLIRWFYPKDDQHKDPSGVFHVRKYWDEKYSTRPYPPSLAKAISEIDSALASGEKFKHKTEKLLYKRAHKFELVKFVFQALFHGLTLKHSCELAAIASYKGATHCAIKASSIEKAVRSTERETPDFGRQFYFEAMAYNLTPPLKRPDLRPLFVSALRQSVEAADAILEDREHLYREACAQYEERQQQIELLENERKKLMTQLGHDYADRIIGAIR</sequence>
<dbReference type="EMBL" id="CP118942">
    <property type="protein sequence ID" value="WEE27210.1"/>
    <property type="molecule type" value="Genomic_DNA"/>
</dbReference>
<feature type="coiled-coil region" evidence="1">
    <location>
        <begin position="204"/>
        <end position="231"/>
    </location>
</feature>
<gene>
    <name evidence="2" type="ORF">PY771_02535</name>
</gene>
<protein>
    <submittedName>
        <fullName evidence="2">Uncharacterized protein</fullName>
    </submittedName>
</protein>
<reference evidence="2" key="1">
    <citation type="submission" date="2023-02" db="EMBL/GenBank/DDBJ databases">
        <title>The sequence of Aeromonas hydrophila K533.</title>
        <authorList>
            <person name="Luo X."/>
        </authorList>
    </citation>
    <scope>NUCLEOTIDE SEQUENCE</scope>
    <source>
        <strain evidence="2">K533</strain>
    </source>
</reference>
<dbReference type="RefSeq" id="WP_275115710.1">
    <property type="nucleotide sequence ID" value="NZ_CP118942.1"/>
</dbReference>
<keyword evidence="1" id="KW-0175">Coiled coil</keyword>
<accession>A0AAX3P939</accession>
<evidence type="ECO:0000313" key="2">
    <source>
        <dbReference type="EMBL" id="WEE27210.1"/>
    </source>
</evidence>
<evidence type="ECO:0000256" key="1">
    <source>
        <dbReference type="SAM" id="Coils"/>
    </source>
</evidence>
<organism evidence="2 3">
    <name type="scientific">Aeromonas hydrophila</name>
    <dbReference type="NCBI Taxonomy" id="644"/>
    <lineage>
        <taxon>Bacteria</taxon>
        <taxon>Pseudomonadati</taxon>
        <taxon>Pseudomonadota</taxon>
        <taxon>Gammaproteobacteria</taxon>
        <taxon>Aeromonadales</taxon>
        <taxon>Aeromonadaceae</taxon>
        <taxon>Aeromonas</taxon>
    </lineage>
</organism>
<dbReference type="Proteomes" id="UP001214666">
    <property type="component" value="Chromosome"/>
</dbReference>
<evidence type="ECO:0000313" key="3">
    <source>
        <dbReference type="Proteomes" id="UP001214666"/>
    </source>
</evidence>
<name>A0AAX3P939_AERHY</name>
<proteinExistence type="predicted"/>